<keyword evidence="2" id="KW-0472">Membrane</keyword>
<dbReference type="PANTHER" id="PTHR36698:SF2">
    <property type="entry name" value="MCE_MLAD DOMAIN-CONTAINING PROTEIN"/>
    <property type="match status" value="1"/>
</dbReference>
<evidence type="ECO:0000313" key="5">
    <source>
        <dbReference type="Proteomes" id="UP000281094"/>
    </source>
</evidence>
<dbReference type="InterPro" id="IPR003399">
    <property type="entry name" value="Mce/MlaD"/>
</dbReference>
<proteinExistence type="predicted"/>
<feature type="domain" description="Mce/MlaD" evidence="3">
    <location>
        <begin position="37"/>
        <end position="116"/>
    </location>
</feature>
<keyword evidence="2" id="KW-1133">Transmembrane helix</keyword>
<keyword evidence="5" id="KW-1185">Reference proteome</keyword>
<dbReference type="EMBL" id="RCWN01000001">
    <property type="protein sequence ID" value="RLQ87694.1"/>
    <property type="molecule type" value="Genomic_DNA"/>
</dbReference>
<name>A0A3L7JB70_9HYPH</name>
<keyword evidence="1" id="KW-0175">Coiled coil</keyword>
<evidence type="ECO:0000256" key="1">
    <source>
        <dbReference type="SAM" id="Coils"/>
    </source>
</evidence>
<dbReference type="AlphaFoldDB" id="A0A3L7JB70"/>
<dbReference type="Proteomes" id="UP000281094">
    <property type="component" value="Unassembled WGS sequence"/>
</dbReference>
<dbReference type="PANTHER" id="PTHR36698">
    <property type="entry name" value="BLL5892 PROTEIN"/>
    <property type="match status" value="1"/>
</dbReference>
<accession>A0A3L7JB70</accession>
<feature type="coiled-coil region" evidence="1">
    <location>
        <begin position="505"/>
        <end position="532"/>
    </location>
</feature>
<comment type="caution">
    <text evidence="4">The sequence shown here is derived from an EMBL/GenBank/DDBJ whole genome shotgun (WGS) entry which is preliminary data.</text>
</comment>
<dbReference type="SUPFAM" id="SSF58104">
    <property type="entry name" value="Methyl-accepting chemotaxis protein (MCP) signaling domain"/>
    <property type="match status" value="1"/>
</dbReference>
<organism evidence="4 5">
    <name type="scientific">Notoacmeibacter ruber</name>
    <dbReference type="NCBI Taxonomy" id="2670375"/>
    <lineage>
        <taxon>Bacteria</taxon>
        <taxon>Pseudomonadati</taxon>
        <taxon>Pseudomonadota</taxon>
        <taxon>Alphaproteobacteria</taxon>
        <taxon>Hyphomicrobiales</taxon>
        <taxon>Notoacmeibacteraceae</taxon>
        <taxon>Notoacmeibacter</taxon>
    </lineage>
</organism>
<dbReference type="RefSeq" id="WP_121644659.1">
    <property type="nucleotide sequence ID" value="NZ_RCWN01000001.1"/>
</dbReference>
<sequence length="553" mass="58580">METRANYVAVGVFTIVLLLAAFGFVLWTSGAGDKTETVTVQFQIPGSAGGLSRGSLVTFNGVRVGTITSVFIDGNRPDVALANAQVDIMTPVTPSTEASVGIAGLTGTANIELSGGDPDQENILRKAAAEDRPAVIQARPSQLSTILETGESILNRVNQVVGQLEGFTTDAREPLTQSLQNVEEFTSALAANSDGIGDFLAAAGDLSETISGLSGTVSTSVERIEQLLAAVNPEDLGQSVANVRQITQEFVGASERISALVEEARGFVGELEPGAGQRLIADATQTLSSVRDVADRLDERIDPIVESLQNSLQKAESVLNEVDPEDIRQTVSNARQVSQQLTGLAEKIDTIVAKADIFLGDVEPGAGSALVADARSTLSSVQEITQDVGSRIDPIVKSVQRSVERTEAILDSVEPEQVDQTMENARELAERLNAASVRIDGILAKADAFMGGLDADSGDTLMTEAQRTLASIREAAATIQQTSNTLNGRIDPIAGSIQNFTDRGLSDVRDLVNQASRSIERIERSLTDLGRNPQRVITGGEGEVRTYGGRQRR</sequence>
<gene>
    <name evidence="4" type="ORF">D8780_05220</name>
</gene>
<evidence type="ECO:0000256" key="2">
    <source>
        <dbReference type="SAM" id="Phobius"/>
    </source>
</evidence>
<protein>
    <submittedName>
        <fullName evidence="4">MCE family protein</fullName>
    </submittedName>
</protein>
<feature type="transmembrane region" description="Helical" evidence="2">
    <location>
        <begin position="7"/>
        <end position="27"/>
    </location>
</feature>
<evidence type="ECO:0000259" key="3">
    <source>
        <dbReference type="Pfam" id="PF02470"/>
    </source>
</evidence>
<dbReference type="Pfam" id="PF02470">
    <property type="entry name" value="MlaD"/>
    <property type="match status" value="1"/>
</dbReference>
<evidence type="ECO:0000313" key="4">
    <source>
        <dbReference type="EMBL" id="RLQ87694.1"/>
    </source>
</evidence>
<reference evidence="4 5" key="1">
    <citation type="submission" date="2018-10" db="EMBL/GenBank/DDBJ databases">
        <title>Notoacmeibacter sp. M2BS9Y-3-1, whole genome shotgun sequence.</title>
        <authorList>
            <person name="Tuo L."/>
        </authorList>
    </citation>
    <scope>NUCLEOTIDE SEQUENCE [LARGE SCALE GENOMIC DNA]</scope>
    <source>
        <strain evidence="4 5">M2BS9Y-3-1</strain>
    </source>
</reference>
<keyword evidence="2" id="KW-0812">Transmembrane</keyword>